<keyword evidence="2" id="KW-1185">Reference proteome</keyword>
<name>A0A517LLR2_9PEZI</name>
<dbReference type="Proteomes" id="UP000316270">
    <property type="component" value="Chromosome 15"/>
</dbReference>
<protein>
    <submittedName>
        <fullName evidence="1">Uncharacterized protein</fullName>
    </submittedName>
</protein>
<sequence>MLENSKAPNLLIGAFMGLDTLLCVRSITSDIDNWIMSGKLSSLISFTRPLETREPVDRVYGVLGMTYGKFDITPDYSAEAREKYWELYLKVTTMEVESGRNNLHFLSFATIESKHPNLPSWVPNWDHFLCVHPFTLGFEYRAGLSPSDNREQPANNCLSGLRRLQVQAILIGAIAAVSPLHQFMHSEVIDAAYHAAETLKTVKDAIEIYNKYDPFSGGDGLSTSFARALIANRERDYLQGTGALIRHRHNALEDLKGWIEDLTARATGLHNPRLTFNFWLKHTRPYISTIKETWTADISMSQRMASLDSPLMHVNQETKSAFSSVLRLRSFLGLRRTKILSFLSAMHISKA</sequence>
<gene>
    <name evidence="1" type="ORF">FKW77_007430</name>
</gene>
<proteinExistence type="predicted"/>
<dbReference type="EMBL" id="CP042199">
    <property type="protein sequence ID" value="QDS76589.1"/>
    <property type="molecule type" value="Genomic_DNA"/>
</dbReference>
<dbReference type="AlphaFoldDB" id="A0A517LLR2"/>
<evidence type="ECO:0000313" key="1">
    <source>
        <dbReference type="EMBL" id="QDS76589.1"/>
    </source>
</evidence>
<organism evidence="1 2">
    <name type="scientific">Venturia effusa</name>
    <dbReference type="NCBI Taxonomy" id="50376"/>
    <lineage>
        <taxon>Eukaryota</taxon>
        <taxon>Fungi</taxon>
        <taxon>Dikarya</taxon>
        <taxon>Ascomycota</taxon>
        <taxon>Pezizomycotina</taxon>
        <taxon>Dothideomycetes</taxon>
        <taxon>Pleosporomycetidae</taxon>
        <taxon>Venturiales</taxon>
        <taxon>Venturiaceae</taxon>
        <taxon>Venturia</taxon>
    </lineage>
</organism>
<dbReference type="OrthoDB" id="2157530at2759"/>
<accession>A0A517LLR2</accession>
<reference evidence="1 2" key="1">
    <citation type="submission" date="2019-07" db="EMBL/GenBank/DDBJ databases">
        <title>Finished genome of Venturia effusa.</title>
        <authorList>
            <person name="Young C.A."/>
            <person name="Cox M.P."/>
            <person name="Ganley A.R.D."/>
            <person name="David W.J."/>
        </authorList>
    </citation>
    <scope>NUCLEOTIDE SEQUENCE [LARGE SCALE GENOMIC DNA]</scope>
    <source>
        <strain evidence="2">albino</strain>
    </source>
</reference>
<evidence type="ECO:0000313" key="2">
    <source>
        <dbReference type="Proteomes" id="UP000316270"/>
    </source>
</evidence>